<evidence type="ECO:0000259" key="7">
    <source>
        <dbReference type="Pfam" id="PF04321"/>
    </source>
</evidence>
<protein>
    <recommendedName>
        <fullName evidence="4 6">dTDP-4-dehydrorhamnose reductase</fullName>
        <ecNumber evidence="3 6">1.1.1.133</ecNumber>
    </recommendedName>
</protein>
<dbReference type="Proteomes" id="UP000240708">
    <property type="component" value="Unassembled WGS sequence"/>
</dbReference>
<accession>A0A2P8DNF0</accession>
<dbReference type="InterPro" id="IPR029903">
    <property type="entry name" value="RmlD-like-bd"/>
</dbReference>
<dbReference type="GO" id="GO:0008831">
    <property type="term" value="F:dTDP-4-dehydrorhamnose reductase activity"/>
    <property type="evidence" value="ECO:0007669"/>
    <property type="project" value="UniProtKB-EC"/>
</dbReference>
<dbReference type="InterPro" id="IPR036291">
    <property type="entry name" value="NAD(P)-bd_dom_sf"/>
</dbReference>
<evidence type="ECO:0000256" key="5">
    <source>
        <dbReference type="ARBA" id="ARBA00048200"/>
    </source>
</evidence>
<dbReference type="PANTHER" id="PTHR10491:SF4">
    <property type="entry name" value="METHIONINE ADENOSYLTRANSFERASE 2 SUBUNIT BETA"/>
    <property type="match status" value="1"/>
</dbReference>
<sequence length="305" mass="34273">MIKVLITGANGLLGQKLVEKLKDYPNYQVFATGKGKSRLPENWKLDYQWLAMDITDGQQVLDVFEQVRPDFLIHTAAMTNVDECETSKEACHHSNVEAVENLVQACKIRGTHFIHISTDFIFNGEDGPYTEEADPAPLNYYGLTKLESEKLVQDSKIKWAIARTVLVYGLATDMSRSNIILWVKKSLEEGKPIQVVNDQWRTPTLAEDLADGCILIMEKGATGIFNISGKDFLTPYDMAVMTAEYFGLDKSLIKEVDSNIFRQPAKRPLKTGFIIEKAKRELGYSPKSFMDGIGILSKQIKLADL</sequence>
<comment type="catalytic activity">
    <reaction evidence="5">
        <text>dTDP-beta-L-rhamnose + NADP(+) = dTDP-4-dehydro-beta-L-rhamnose + NADPH + H(+)</text>
        <dbReference type="Rhea" id="RHEA:21796"/>
        <dbReference type="ChEBI" id="CHEBI:15378"/>
        <dbReference type="ChEBI" id="CHEBI:57510"/>
        <dbReference type="ChEBI" id="CHEBI:57783"/>
        <dbReference type="ChEBI" id="CHEBI:58349"/>
        <dbReference type="ChEBI" id="CHEBI:62830"/>
        <dbReference type="EC" id="1.1.1.133"/>
    </reaction>
</comment>
<name>A0A2P8DNF0_9BACT</name>
<evidence type="ECO:0000256" key="6">
    <source>
        <dbReference type="RuleBase" id="RU364082"/>
    </source>
</evidence>
<proteinExistence type="inferred from homology"/>
<dbReference type="GO" id="GO:0019305">
    <property type="term" value="P:dTDP-rhamnose biosynthetic process"/>
    <property type="evidence" value="ECO:0007669"/>
    <property type="project" value="UniProtKB-UniPathway"/>
</dbReference>
<dbReference type="SUPFAM" id="SSF51735">
    <property type="entry name" value="NAD(P)-binding Rossmann-fold domains"/>
    <property type="match status" value="1"/>
</dbReference>
<comment type="function">
    <text evidence="6">Catalyzes the reduction of dTDP-6-deoxy-L-lyxo-4-hexulose to yield dTDP-L-rhamnose.</text>
</comment>
<comment type="similarity">
    <text evidence="2 6">Belongs to the dTDP-4-dehydrorhamnose reductase family.</text>
</comment>
<keyword evidence="9" id="KW-1185">Reference proteome</keyword>
<evidence type="ECO:0000256" key="2">
    <source>
        <dbReference type="ARBA" id="ARBA00010944"/>
    </source>
</evidence>
<organism evidence="8 9">
    <name type="scientific">Cecembia rubra</name>
    <dbReference type="NCBI Taxonomy" id="1485585"/>
    <lineage>
        <taxon>Bacteria</taxon>
        <taxon>Pseudomonadati</taxon>
        <taxon>Bacteroidota</taxon>
        <taxon>Cytophagia</taxon>
        <taxon>Cytophagales</taxon>
        <taxon>Cyclobacteriaceae</taxon>
        <taxon>Cecembia</taxon>
    </lineage>
</organism>
<dbReference type="Pfam" id="PF04321">
    <property type="entry name" value="RmlD_sub_bind"/>
    <property type="match status" value="1"/>
</dbReference>
<dbReference type="GO" id="GO:0005829">
    <property type="term" value="C:cytosol"/>
    <property type="evidence" value="ECO:0007669"/>
    <property type="project" value="TreeGrafter"/>
</dbReference>
<dbReference type="EMBL" id="PYGF01000018">
    <property type="protein sequence ID" value="PSK98734.1"/>
    <property type="molecule type" value="Genomic_DNA"/>
</dbReference>
<evidence type="ECO:0000313" key="9">
    <source>
        <dbReference type="Proteomes" id="UP000240708"/>
    </source>
</evidence>
<evidence type="ECO:0000256" key="4">
    <source>
        <dbReference type="ARBA" id="ARBA00017099"/>
    </source>
</evidence>
<dbReference type="OrthoDB" id="9803892at2"/>
<dbReference type="Gene3D" id="3.40.50.720">
    <property type="entry name" value="NAD(P)-binding Rossmann-like Domain"/>
    <property type="match status" value="1"/>
</dbReference>
<keyword evidence="6" id="KW-0560">Oxidoreductase</keyword>
<dbReference type="InterPro" id="IPR005913">
    <property type="entry name" value="dTDP_dehydrorham_reduct"/>
</dbReference>
<feature type="domain" description="RmlD-like substrate binding" evidence="7">
    <location>
        <begin position="3"/>
        <end position="293"/>
    </location>
</feature>
<comment type="caution">
    <text evidence="8">The sequence shown here is derived from an EMBL/GenBank/DDBJ whole genome shotgun (WGS) entry which is preliminary data.</text>
</comment>
<comment type="pathway">
    <text evidence="1 6">Carbohydrate biosynthesis; dTDP-L-rhamnose biosynthesis.</text>
</comment>
<evidence type="ECO:0000256" key="1">
    <source>
        <dbReference type="ARBA" id="ARBA00004781"/>
    </source>
</evidence>
<dbReference type="PANTHER" id="PTHR10491">
    <property type="entry name" value="DTDP-4-DEHYDRORHAMNOSE REDUCTASE"/>
    <property type="match status" value="1"/>
</dbReference>
<dbReference type="AlphaFoldDB" id="A0A2P8DNF0"/>
<reference evidence="8 9" key="1">
    <citation type="submission" date="2018-03" db="EMBL/GenBank/DDBJ databases">
        <title>Genomic Encyclopedia of Archaeal and Bacterial Type Strains, Phase II (KMG-II): from individual species to whole genera.</title>
        <authorList>
            <person name="Goeker M."/>
        </authorList>
    </citation>
    <scope>NUCLEOTIDE SEQUENCE [LARGE SCALE GENOMIC DNA]</scope>
    <source>
        <strain evidence="8 9">DSM 28057</strain>
    </source>
</reference>
<dbReference type="EC" id="1.1.1.133" evidence="3 6"/>
<keyword evidence="6" id="KW-0521">NADP</keyword>
<evidence type="ECO:0000313" key="8">
    <source>
        <dbReference type="EMBL" id="PSK98734.1"/>
    </source>
</evidence>
<dbReference type="CDD" id="cd05254">
    <property type="entry name" value="dTDP_HR_like_SDR_e"/>
    <property type="match status" value="1"/>
</dbReference>
<evidence type="ECO:0000256" key="3">
    <source>
        <dbReference type="ARBA" id="ARBA00012929"/>
    </source>
</evidence>
<dbReference type="UniPathway" id="UPA00124"/>
<gene>
    <name evidence="8" type="ORF">CLV48_11821</name>
</gene>
<dbReference type="RefSeq" id="WP_106568990.1">
    <property type="nucleotide sequence ID" value="NZ_JAUVYL010000017.1"/>
</dbReference>